<comment type="caution">
    <text evidence="4">The sequence shown here is derived from an EMBL/GenBank/DDBJ whole genome shotgun (WGS) entry which is preliminary data.</text>
</comment>
<dbReference type="AlphaFoldDB" id="X1QHQ2"/>
<dbReference type="SMART" id="SM00825">
    <property type="entry name" value="PKS_KS"/>
    <property type="match status" value="1"/>
</dbReference>
<dbReference type="Pfam" id="PF00109">
    <property type="entry name" value="ketoacyl-synt"/>
    <property type="match status" value="1"/>
</dbReference>
<feature type="domain" description="Ketosynthase family 3 (KS3)" evidence="3">
    <location>
        <begin position="1"/>
        <end position="274"/>
    </location>
</feature>
<dbReference type="InterPro" id="IPR000794">
    <property type="entry name" value="Beta-ketoacyl_synthase"/>
</dbReference>
<dbReference type="InterPro" id="IPR018201">
    <property type="entry name" value="Ketoacyl_synth_AS"/>
</dbReference>
<dbReference type="GO" id="GO:0006633">
    <property type="term" value="P:fatty acid biosynthetic process"/>
    <property type="evidence" value="ECO:0007669"/>
    <property type="project" value="InterPro"/>
</dbReference>
<dbReference type="PANTHER" id="PTHR11712:SF336">
    <property type="entry name" value="3-OXOACYL-[ACYL-CARRIER-PROTEIN] SYNTHASE, MITOCHONDRIAL"/>
    <property type="match status" value="1"/>
</dbReference>
<dbReference type="FunFam" id="3.40.47.10:FF:000029">
    <property type="entry name" value="3-oxoacyl-[acyl-carrier-protein] synthase 1"/>
    <property type="match status" value="1"/>
</dbReference>
<dbReference type="GO" id="GO:0005829">
    <property type="term" value="C:cytosol"/>
    <property type="evidence" value="ECO:0007669"/>
    <property type="project" value="TreeGrafter"/>
</dbReference>
<dbReference type="SUPFAM" id="SSF53901">
    <property type="entry name" value="Thiolase-like"/>
    <property type="match status" value="2"/>
</dbReference>
<name>X1QHQ2_9ZZZZ</name>
<dbReference type="GO" id="GO:0004315">
    <property type="term" value="F:3-oxoacyl-[acyl-carrier-protein] synthase activity"/>
    <property type="evidence" value="ECO:0007669"/>
    <property type="project" value="InterPro"/>
</dbReference>
<dbReference type="PROSITE" id="PS52004">
    <property type="entry name" value="KS3_2"/>
    <property type="match status" value="1"/>
</dbReference>
<dbReference type="PROSITE" id="PS00606">
    <property type="entry name" value="KS3_1"/>
    <property type="match status" value="1"/>
</dbReference>
<proteinExistence type="inferred from homology"/>
<comment type="similarity">
    <text evidence="1">Belongs to the thiolase-like superfamily. Beta-ketoacyl-ACP synthases family.</text>
</comment>
<sequence length="276" mass="29151">MISNMAAAQVSIASGAKGPVITTTTACAAGSNAIGDAFELIKRGVAEVMIAGGSEASITPLAMAGFSNMKALSTRNDEPEKASRPFDRDRDGFVMGEGCGILILEELKSALKRDAKIYCEIFGYGLSGEAYHITAMEQSGANMARCIRNCLDEGGVDLEEVDHINAHGTSTPLNDVVESAAIKRCFGEYAYNININSTKSMTGHCLGASGAIEAVAVILAIKNSIIPPTINLDNPDEKCDLNYTAKVSQKREVNIALSNSMGFGGHNVTLGFKKYL</sequence>
<dbReference type="NCBIfam" id="NF005589">
    <property type="entry name" value="PRK07314.1"/>
    <property type="match status" value="1"/>
</dbReference>
<reference evidence="4" key="1">
    <citation type="journal article" date="2014" name="Front. Microbiol.">
        <title>High frequency of phylogenetically diverse reductive dehalogenase-homologous genes in deep subseafloor sedimentary metagenomes.</title>
        <authorList>
            <person name="Kawai M."/>
            <person name="Futagami T."/>
            <person name="Toyoda A."/>
            <person name="Takaki Y."/>
            <person name="Nishi S."/>
            <person name="Hori S."/>
            <person name="Arai W."/>
            <person name="Tsubouchi T."/>
            <person name="Morono Y."/>
            <person name="Uchiyama I."/>
            <person name="Ito T."/>
            <person name="Fujiyama A."/>
            <person name="Inagaki F."/>
            <person name="Takami H."/>
        </authorList>
    </citation>
    <scope>NUCLEOTIDE SEQUENCE</scope>
    <source>
        <strain evidence="4">Expedition CK06-06</strain>
    </source>
</reference>
<dbReference type="Gene3D" id="3.40.47.10">
    <property type="match status" value="1"/>
</dbReference>
<dbReference type="InterPro" id="IPR014031">
    <property type="entry name" value="Ketoacyl_synth_C"/>
</dbReference>
<accession>X1QHQ2</accession>
<evidence type="ECO:0000256" key="1">
    <source>
        <dbReference type="ARBA" id="ARBA00008467"/>
    </source>
</evidence>
<evidence type="ECO:0000313" key="4">
    <source>
        <dbReference type="EMBL" id="GAI67987.1"/>
    </source>
</evidence>
<gene>
    <name evidence="4" type="ORF">S12H4_02711</name>
</gene>
<evidence type="ECO:0000256" key="2">
    <source>
        <dbReference type="ARBA" id="ARBA00022679"/>
    </source>
</evidence>
<protein>
    <recommendedName>
        <fullName evidence="3">Ketosynthase family 3 (KS3) domain-containing protein</fullName>
    </recommendedName>
</protein>
<dbReference type="PANTHER" id="PTHR11712">
    <property type="entry name" value="POLYKETIDE SYNTHASE-RELATED"/>
    <property type="match status" value="1"/>
</dbReference>
<organism evidence="4">
    <name type="scientific">marine sediment metagenome</name>
    <dbReference type="NCBI Taxonomy" id="412755"/>
    <lineage>
        <taxon>unclassified sequences</taxon>
        <taxon>metagenomes</taxon>
        <taxon>ecological metagenomes</taxon>
    </lineage>
</organism>
<dbReference type="CDD" id="cd00834">
    <property type="entry name" value="KAS_I_II"/>
    <property type="match status" value="1"/>
</dbReference>
<dbReference type="InterPro" id="IPR016039">
    <property type="entry name" value="Thiolase-like"/>
</dbReference>
<keyword evidence="2" id="KW-0808">Transferase</keyword>
<dbReference type="EMBL" id="BARW01000695">
    <property type="protein sequence ID" value="GAI67987.1"/>
    <property type="molecule type" value="Genomic_DNA"/>
</dbReference>
<dbReference type="InterPro" id="IPR020841">
    <property type="entry name" value="PKS_Beta-ketoAc_synthase_dom"/>
</dbReference>
<dbReference type="InterPro" id="IPR014030">
    <property type="entry name" value="Ketoacyl_synth_N"/>
</dbReference>
<evidence type="ECO:0000259" key="3">
    <source>
        <dbReference type="PROSITE" id="PS52004"/>
    </source>
</evidence>
<dbReference type="Pfam" id="PF02801">
    <property type="entry name" value="Ketoacyl-synt_C"/>
    <property type="match status" value="1"/>
</dbReference>